<dbReference type="Proteomes" id="UP000018837">
    <property type="component" value="Unassembled WGS sequence"/>
</dbReference>
<accession>W2C269</accession>
<name>W2C269_9BACT</name>
<comment type="caution">
    <text evidence="1">The sequence shown here is derived from an EMBL/GenBank/DDBJ whole genome shotgun (WGS) entry which is preliminary data.</text>
</comment>
<organism evidence="1 2">
    <name type="scientific">Tannerella sp. oral taxon BU063 isolate Cell 2</name>
    <dbReference type="NCBI Taxonomy" id="1411148"/>
    <lineage>
        <taxon>Bacteria</taxon>
        <taxon>Pseudomonadati</taxon>
        <taxon>Bacteroidota</taxon>
        <taxon>Bacteroidia</taxon>
        <taxon>Bacteroidales</taxon>
        <taxon>Tannerellaceae</taxon>
        <taxon>Tannerella</taxon>
    </lineage>
</organism>
<sequence length="261" mass="31439">MYQAYKVGSSFWKGFQEEGFGELFYTCEQEFQRSGKDKNVEAFRSILHSYMNRNGSTKTRFMEHNILFQMNADVYISHSRHDEVFAMALAGEIRESIGLVPILNSYIWKQADLFLQELEDNYLKRKHDEMHNQEMRDEIRKYIYMMTRTVLDMMIYKTECFFYVNSSNIIMQGHVMNQKTECPWMHHDLVMSRFLYNEPKRCKEYIGRYNKNKLRHPYDYAIKTSHLIRLDFPSYYSWTVESLDEDRDGILDTLYGITLYS</sequence>
<proteinExistence type="predicted"/>
<dbReference type="EMBL" id="AYUF01000491">
    <property type="protein sequence ID" value="ETK01128.1"/>
    <property type="molecule type" value="Genomic_DNA"/>
</dbReference>
<protein>
    <submittedName>
        <fullName evidence="1">Uncharacterized protein</fullName>
    </submittedName>
</protein>
<evidence type="ECO:0000313" key="2">
    <source>
        <dbReference type="Proteomes" id="UP000018837"/>
    </source>
</evidence>
<dbReference type="AlphaFoldDB" id="W2C269"/>
<dbReference type="PATRIC" id="fig|1411148.3.peg.1865"/>
<evidence type="ECO:0000313" key="1">
    <source>
        <dbReference type="EMBL" id="ETK01128.1"/>
    </source>
</evidence>
<gene>
    <name evidence="1" type="ORF">N425_11420</name>
</gene>
<reference evidence="1 2" key="1">
    <citation type="submission" date="2013-11" db="EMBL/GenBank/DDBJ databases">
        <title>Single cell genomics of uncultured Tannerella BU063 (oral taxon 286).</title>
        <authorList>
            <person name="Beall C.J."/>
            <person name="Campbell A.G."/>
            <person name="Griffen A.L."/>
            <person name="Podar M."/>
            <person name="Leys E.J."/>
        </authorList>
    </citation>
    <scope>NUCLEOTIDE SEQUENCE [LARGE SCALE GENOMIC DNA]</scope>
    <source>
        <strain evidence="1">Cell 2</strain>
    </source>
</reference>